<name>B9XHX3_PEDPL</name>
<protein>
    <submittedName>
        <fullName evidence="2">Uncharacterized protein</fullName>
    </submittedName>
</protein>
<keyword evidence="1" id="KW-0472">Membrane</keyword>
<organism evidence="2 3">
    <name type="scientific">Pedosphaera parvula (strain Ellin514)</name>
    <dbReference type="NCBI Taxonomy" id="320771"/>
    <lineage>
        <taxon>Bacteria</taxon>
        <taxon>Pseudomonadati</taxon>
        <taxon>Verrucomicrobiota</taxon>
        <taxon>Pedosphaerae</taxon>
        <taxon>Pedosphaerales</taxon>
        <taxon>Pedosphaeraceae</taxon>
        <taxon>Pedosphaera</taxon>
    </lineage>
</organism>
<dbReference type="STRING" id="320771.Cflav_PD3436"/>
<proteinExistence type="predicted"/>
<comment type="caution">
    <text evidence="2">The sequence shown here is derived from an EMBL/GenBank/DDBJ whole genome shotgun (WGS) entry which is preliminary data.</text>
</comment>
<evidence type="ECO:0000256" key="1">
    <source>
        <dbReference type="SAM" id="Phobius"/>
    </source>
</evidence>
<feature type="transmembrane region" description="Helical" evidence="1">
    <location>
        <begin position="12"/>
        <end position="31"/>
    </location>
</feature>
<dbReference type="AlphaFoldDB" id="B9XHX3"/>
<dbReference type="RefSeq" id="WP_007415417.1">
    <property type="nucleotide sequence ID" value="NZ_ABOX02000016.1"/>
</dbReference>
<gene>
    <name evidence="2" type="ORF">Cflav_PD3436</name>
</gene>
<evidence type="ECO:0000313" key="2">
    <source>
        <dbReference type="EMBL" id="EEF60466.1"/>
    </source>
</evidence>
<keyword evidence="3" id="KW-1185">Reference proteome</keyword>
<sequence precursor="true">MTPQPHKSPEPTIIAVAAGSILILVMVVTLLSMSLSKAQSNAPPSIILPAADWNVREHVLASLVTTNKPGDYPLPSAWAGVEKVTARTGWHARKDEVAGQTNRWFHFDKLTVCPGPIFPVMREDRYIWDAATGRRSGPAYRPSLPTDSELLGMHDDASVTNFLGFNPFRSGISGAPGIRYFTLGPYNTIKTLNVTFMKGTGSNINSILIRRGTFQSEERLK</sequence>
<keyword evidence="1" id="KW-1133">Transmembrane helix</keyword>
<keyword evidence="1" id="KW-0812">Transmembrane</keyword>
<dbReference type="EMBL" id="ABOX02000016">
    <property type="protein sequence ID" value="EEF60466.1"/>
    <property type="molecule type" value="Genomic_DNA"/>
</dbReference>
<accession>B9XHX3</accession>
<evidence type="ECO:0000313" key="3">
    <source>
        <dbReference type="Proteomes" id="UP000003688"/>
    </source>
</evidence>
<reference evidence="2 3" key="1">
    <citation type="journal article" date="2011" name="J. Bacteriol.">
        <title>Genome sequence of 'Pedosphaera parvula' Ellin514, an aerobic Verrucomicrobial isolate from pasture soil.</title>
        <authorList>
            <person name="Kant R."/>
            <person name="van Passel M.W."/>
            <person name="Sangwan P."/>
            <person name="Palva A."/>
            <person name="Lucas S."/>
            <person name="Copeland A."/>
            <person name="Lapidus A."/>
            <person name="Glavina Del Rio T."/>
            <person name="Dalin E."/>
            <person name="Tice H."/>
            <person name="Bruce D."/>
            <person name="Goodwin L."/>
            <person name="Pitluck S."/>
            <person name="Chertkov O."/>
            <person name="Larimer F.W."/>
            <person name="Land M.L."/>
            <person name="Hauser L."/>
            <person name="Brettin T.S."/>
            <person name="Detter J.C."/>
            <person name="Han S."/>
            <person name="de Vos W.M."/>
            <person name="Janssen P.H."/>
            <person name="Smidt H."/>
        </authorList>
    </citation>
    <scope>NUCLEOTIDE SEQUENCE [LARGE SCALE GENOMIC DNA]</scope>
    <source>
        <strain evidence="2 3">Ellin514</strain>
    </source>
</reference>
<dbReference type="Proteomes" id="UP000003688">
    <property type="component" value="Unassembled WGS sequence"/>
</dbReference>